<organism evidence="1">
    <name type="scientific">Arundo donax</name>
    <name type="common">Giant reed</name>
    <name type="synonym">Donax arundinaceus</name>
    <dbReference type="NCBI Taxonomy" id="35708"/>
    <lineage>
        <taxon>Eukaryota</taxon>
        <taxon>Viridiplantae</taxon>
        <taxon>Streptophyta</taxon>
        <taxon>Embryophyta</taxon>
        <taxon>Tracheophyta</taxon>
        <taxon>Spermatophyta</taxon>
        <taxon>Magnoliopsida</taxon>
        <taxon>Liliopsida</taxon>
        <taxon>Poales</taxon>
        <taxon>Poaceae</taxon>
        <taxon>PACMAD clade</taxon>
        <taxon>Arundinoideae</taxon>
        <taxon>Arundineae</taxon>
        <taxon>Arundo</taxon>
    </lineage>
</organism>
<name>A0A0A9HCM3_ARUDO</name>
<sequence>MSVSYPLLSFKKLMNSLKLECPSCAHRG</sequence>
<protein>
    <submittedName>
        <fullName evidence="1">Uncharacterized protein</fullName>
    </submittedName>
</protein>
<accession>A0A0A9HCM3</accession>
<evidence type="ECO:0000313" key="1">
    <source>
        <dbReference type="EMBL" id="JAE32586.1"/>
    </source>
</evidence>
<dbReference type="AlphaFoldDB" id="A0A0A9HCM3"/>
<proteinExistence type="predicted"/>
<reference evidence="1" key="2">
    <citation type="journal article" date="2015" name="Data Brief">
        <title>Shoot transcriptome of the giant reed, Arundo donax.</title>
        <authorList>
            <person name="Barrero R.A."/>
            <person name="Guerrero F.D."/>
            <person name="Moolhuijzen P."/>
            <person name="Goolsby J.A."/>
            <person name="Tidwell J."/>
            <person name="Bellgard S.E."/>
            <person name="Bellgard M.I."/>
        </authorList>
    </citation>
    <scope>NUCLEOTIDE SEQUENCE</scope>
    <source>
        <tissue evidence="1">Shoot tissue taken approximately 20 cm above the soil surface</tissue>
    </source>
</reference>
<reference evidence="1" key="1">
    <citation type="submission" date="2014-09" db="EMBL/GenBank/DDBJ databases">
        <authorList>
            <person name="Magalhaes I.L.F."/>
            <person name="Oliveira U."/>
            <person name="Santos F.R."/>
            <person name="Vidigal T.H.D.A."/>
            <person name="Brescovit A.D."/>
            <person name="Santos A.J."/>
        </authorList>
    </citation>
    <scope>NUCLEOTIDE SEQUENCE</scope>
    <source>
        <tissue evidence="1">Shoot tissue taken approximately 20 cm above the soil surface</tissue>
    </source>
</reference>
<dbReference type="EMBL" id="GBRH01165310">
    <property type="protein sequence ID" value="JAE32586.1"/>
    <property type="molecule type" value="Transcribed_RNA"/>
</dbReference>